<dbReference type="NCBIfam" id="NF002991">
    <property type="entry name" value="PRK03739.1"/>
    <property type="match status" value="1"/>
</dbReference>
<dbReference type="InterPro" id="IPR000891">
    <property type="entry name" value="PYR_CT"/>
</dbReference>
<dbReference type="EC" id="2.3.3.13" evidence="4 10"/>
<evidence type="ECO:0000256" key="6">
    <source>
        <dbReference type="ARBA" id="ARBA00022605"/>
    </source>
</evidence>
<dbReference type="PANTHER" id="PTHR46911:SF1">
    <property type="entry name" value="2-ISOPROPYLMALATE SYNTHASE"/>
    <property type="match status" value="1"/>
</dbReference>
<dbReference type="InterPro" id="IPR013785">
    <property type="entry name" value="Aldolase_TIM"/>
</dbReference>
<dbReference type="CDD" id="cd07942">
    <property type="entry name" value="DRE_TIM_LeuA"/>
    <property type="match status" value="1"/>
</dbReference>
<feature type="domain" description="Pyruvate carboxyltransferase" evidence="11">
    <location>
        <begin position="44"/>
        <end position="320"/>
    </location>
</feature>
<keyword evidence="12" id="KW-0012">Acyltransferase</keyword>
<feature type="binding site" evidence="10">
    <location>
        <position position="259"/>
    </location>
    <ligand>
        <name>Mg(2+)</name>
        <dbReference type="ChEBI" id="CHEBI:18420"/>
    </ligand>
</feature>
<comment type="subunit">
    <text evidence="10">Homodimer.</text>
</comment>
<comment type="similarity">
    <text evidence="3 10">Belongs to the alpha-IPM synthase/homocitrate synthase family. LeuA type 2 subfamily.</text>
</comment>
<feature type="binding site" evidence="10">
    <location>
        <position position="295"/>
    </location>
    <ligand>
        <name>Mg(2+)</name>
        <dbReference type="ChEBI" id="CHEBI:18420"/>
    </ligand>
</feature>
<dbReference type="PANTHER" id="PTHR46911">
    <property type="match status" value="1"/>
</dbReference>
<evidence type="ECO:0000256" key="5">
    <source>
        <dbReference type="ARBA" id="ARBA00022430"/>
    </source>
</evidence>
<evidence type="ECO:0000256" key="1">
    <source>
        <dbReference type="ARBA" id="ARBA00000064"/>
    </source>
</evidence>
<feature type="binding site" evidence="10">
    <location>
        <position position="261"/>
    </location>
    <ligand>
        <name>Mg(2+)</name>
        <dbReference type="ChEBI" id="CHEBI:18420"/>
    </ligand>
</feature>
<dbReference type="InterPro" id="IPR002034">
    <property type="entry name" value="AIPM/Hcit_synth_CS"/>
</dbReference>
<dbReference type="Pfam" id="PF22615">
    <property type="entry name" value="IPMS_D2"/>
    <property type="match status" value="1"/>
</dbReference>
<reference evidence="12 13" key="1">
    <citation type="submission" date="2020-11" db="EMBL/GenBank/DDBJ databases">
        <title>Actinomyces sp. ZJ750.</title>
        <authorList>
            <person name="Zhou J."/>
        </authorList>
    </citation>
    <scope>NUCLEOTIDE SEQUENCE [LARGE SCALE GENOMIC DNA]</scope>
    <source>
        <strain evidence="12 13">ZJ750</strain>
    </source>
</reference>
<feature type="binding site" evidence="10">
    <location>
        <position position="53"/>
    </location>
    <ligand>
        <name>Mg(2+)</name>
        <dbReference type="ChEBI" id="CHEBI:18420"/>
    </ligand>
</feature>
<dbReference type="Proteomes" id="UP000594637">
    <property type="component" value="Chromosome"/>
</dbReference>
<keyword evidence="5 10" id="KW-0432">Leucine biosynthesis</keyword>
<dbReference type="PROSITE" id="PS00816">
    <property type="entry name" value="AIPM_HOMOCIT_SYNTH_2"/>
    <property type="match status" value="1"/>
</dbReference>
<dbReference type="Gene3D" id="3.20.20.70">
    <property type="entry name" value="Aldolase class I"/>
    <property type="match status" value="1"/>
</dbReference>
<evidence type="ECO:0000256" key="7">
    <source>
        <dbReference type="ARBA" id="ARBA00022679"/>
    </source>
</evidence>
<feature type="region of interest" description="Regulatory domain" evidence="10">
    <location>
        <begin position="469"/>
        <end position="592"/>
    </location>
</feature>
<dbReference type="PROSITE" id="PS00815">
    <property type="entry name" value="AIPM_HOMOCIT_SYNTH_1"/>
    <property type="match status" value="1"/>
</dbReference>
<evidence type="ECO:0000256" key="4">
    <source>
        <dbReference type="ARBA" id="ARBA00012973"/>
    </source>
</evidence>
<dbReference type="Pfam" id="PF00682">
    <property type="entry name" value="HMGL-like"/>
    <property type="match status" value="1"/>
</dbReference>
<name>A0A7T0PUV3_9ACTO</name>
<evidence type="ECO:0000256" key="3">
    <source>
        <dbReference type="ARBA" id="ARBA00009767"/>
    </source>
</evidence>
<dbReference type="NCBIfam" id="TIGR00970">
    <property type="entry name" value="leuA_yeast"/>
    <property type="match status" value="1"/>
</dbReference>
<comment type="function">
    <text evidence="10">Catalyzes the condensation of the acetyl group of acetyl-CoA with 3-methyl-2-oxobutanoate (2-ketoisovalerate) to form 3-carboxy-3-hydroxy-4-methylpentanoate (2-isopropylmalate).</text>
</comment>
<dbReference type="SUPFAM" id="SSF110921">
    <property type="entry name" value="2-isopropylmalate synthase LeuA, allosteric (dimerisation) domain"/>
    <property type="match status" value="1"/>
</dbReference>
<dbReference type="GO" id="GO:0000287">
    <property type="term" value="F:magnesium ion binding"/>
    <property type="evidence" value="ECO:0007669"/>
    <property type="project" value="UniProtKB-UniRule"/>
</dbReference>
<dbReference type="AlphaFoldDB" id="A0A7T0PUV3"/>
<keyword evidence="10" id="KW-0963">Cytoplasm</keyword>
<dbReference type="InterPro" id="IPR039371">
    <property type="entry name" value="LeuA_N_DRE-TIM"/>
</dbReference>
<keyword evidence="8 10" id="KW-0479">Metal-binding</keyword>
<organism evidence="12 13">
    <name type="scientific">Actinomyces respiraculi</name>
    <dbReference type="NCBI Taxonomy" id="2744574"/>
    <lineage>
        <taxon>Bacteria</taxon>
        <taxon>Bacillati</taxon>
        <taxon>Actinomycetota</taxon>
        <taxon>Actinomycetes</taxon>
        <taxon>Actinomycetales</taxon>
        <taxon>Actinomycetaceae</taxon>
        <taxon>Actinomyces</taxon>
    </lineage>
</organism>
<sequence>MRTARPAPQQPSGMPYTKYAPFQDTVVTDLPDRTWPTKRLTRAPRWLSTDLRDGNQSLIEPMGPEAKRALFDLLVRIGFKEIEIGFPAASQTDFDFVRSLVADNAIPEDVTISVLTQSREDLIDRTLDACIGIPRATVHLYNALSPLFREVVFRMGKDDVRELAVAGTRMVMARAEKVLTEDTIFGYEYSPEIFVDTERDYTLEVCEAVMDVWQPEADREIILNLPATVERATPNVYADQIEWMSRNLSRRDVVALSLHNHNDRGSGVAAAELGLLAGADRVEGCLFGHGERTGNVDLITLALNLFSQGVDPMLDLSDIDEVRRVVETSTQMDVPPRTPYAGELVYTSFSGSHQDAIKKGFAARAEAVAAAHAEGLDGEAAETAVPWVMPYLPIDPHDVGRSYEAVVRVNSQSGKGGVSYLLKHRYNLDLPRRLQIEFSRIVQRHTDTYGGEIDAATLWSIFADEYLPARQAPESGLESWGRFELKGATLTSAGDEDSILTVTVRDNGERRLLTASGNGPLGAFVTALEQTGVSVRILDYVEHALSEGRDARAASYVECEVNGQVLWGVGIDPSITTSSFKAVISAVNRALR</sequence>
<keyword evidence="9 10" id="KW-0100">Branched-chain amino acid biosynthesis</keyword>
<comment type="catalytic activity">
    <reaction evidence="1 10">
        <text>3-methyl-2-oxobutanoate + acetyl-CoA + H2O = (2S)-2-isopropylmalate + CoA + H(+)</text>
        <dbReference type="Rhea" id="RHEA:21524"/>
        <dbReference type="ChEBI" id="CHEBI:1178"/>
        <dbReference type="ChEBI" id="CHEBI:11851"/>
        <dbReference type="ChEBI" id="CHEBI:15377"/>
        <dbReference type="ChEBI" id="CHEBI:15378"/>
        <dbReference type="ChEBI" id="CHEBI:57287"/>
        <dbReference type="ChEBI" id="CHEBI:57288"/>
        <dbReference type="EC" id="2.3.3.13"/>
    </reaction>
</comment>
<evidence type="ECO:0000313" key="13">
    <source>
        <dbReference type="Proteomes" id="UP000594637"/>
    </source>
</evidence>
<dbReference type="EMBL" id="CP063989">
    <property type="protein sequence ID" value="QPL04581.1"/>
    <property type="molecule type" value="Genomic_DNA"/>
</dbReference>
<keyword evidence="7 10" id="KW-0808">Transferase</keyword>
<dbReference type="InterPro" id="IPR005668">
    <property type="entry name" value="IPM_Synthase"/>
</dbReference>
<dbReference type="UniPathway" id="UPA00048">
    <property type="reaction ID" value="UER00070"/>
</dbReference>
<dbReference type="KEGG" id="arep:ID810_07165"/>
<dbReference type="InterPro" id="IPR013709">
    <property type="entry name" value="2-isopropylmalate_synth_dimer"/>
</dbReference>
<dbReference type="PROSITE" id="PS50991">
    <property type="entry name" value="PYR_CT"/>
    <property type="match status" value="1"/>
</dbReference>
<dbReference type="Pfam" id="PF08502">
    <property type="entry name" value="LeuA_dimer"/>
    <property type="match status" value="1"/>
</dbReference>
<dbReference type="HAMAP" id="MF_00572">
    <property type="entry name" value="LeuA_type2"/>
    <property type="match status" value="1"/>
</dbReference>
<evidence type="ECO:0000256" key="10">
    <source>
        <dbReference type="HAMAP-Rule" id="MF_00572"/>
    </source>
</evidence>
<dbReference type="SMART" id="SM00917">
    <property type="entry name" value="LeuA_dimer"/>
    <property type="match status" value="1"/>
</dbReference>
<dbReference type="GO" id="GO:0009098">
    <property type="term" value="P:L-leucine biosynthetic process"/>
    <property type="evidence" value="ECO:0007669"/>
    <property type="project" value="UniProtKB-UniRule"/>
</dbReference>
<dbReference type="Gene3D" id="3.30.160.270">
    <property type="match status" value="1"/>
</dbReference>
<dbReference type="RefSeq" id="WP_166854827.1">
    <property type="nucleotide sequence ID" value="NZ_CP063989.1"/>
</dbReference>
<accession>A0A7T0PUV3</accession>
<evidence type="ECO:0000256" key="8">
    <source>
        <dbReference type="ARBA" id="ARBA00022723"/>
    </source>
</evidence>
<dbReference type="SUPFAM" id="SSF89000">
    <property type="entry name" value="post-HMGL domain-like"/>
    <property type="match status" value="1"/>
</dbReference>
<dbReference type="InterPro" id="IPR054692">
    <property type="entry name" value="LeuA-like_post-cat"/>
</dbReference>
<comment type="subcellular location">
    <subcellularLocation>
        <location evidence="10">Cytoplasm</location>
    </subcellularLocation>
</comment>
<dbReference type="SUPFAM" id="SSF51569">
    <property type="entry name" value="Aldolase"/>
    <property type="match status" value="1"/>
</dbReference>
<dbReference type="GO" id="GO:0003985">
    <property type="term" value="F:acetyl-CoA C-acetyltransferase activity"/>
    <property type="evidence" value="ECO:0007669"/>
    <property type="project" value="UniProtKB-UniRule"/>
</dbReference>
<comment type="pathway">
    <text evidence="2 10">Amino-acid biosynthesis; L-leucine biosynthesis; L-leucine from 3-methyl-2-oxobutanoate: step 1/4.</text>
</comment>
<keyword evidence="10" id="KW-0460">Magnesium</keyword>
<proteinExistence type="inferred from homology"/>
<keyword evidence="13" id="KW-1185">Reference proteome</keyword>
<dbReference type="GO" id="GO:0003852">
    <property type="term" value="F:2-isopropylmalate synthase activity"/>
    <property type="evidence" value="ECO:0007669"/>
    <property type="project" value="UniProtKB-UniRule"/>
</dbReference>
<gene>
    <name evidence="10 12" type="primary">leuA</name>
    <name evidence="12" type="ORF">ID810_07165</name>
</gene>
<keyword evidence="6 10" id="KW-0028">Amino-acid biosynthesis</keyword>
<evidence type="ECO:0000259" key="11">
    <source>
        <dbReference type="PROSITE" id="PS50991"/>
    </source>
</evidence>
<dbReference type="InterPro" id="IPR036230">
    <property type="entry name" value="LeuA_allosteric_dom_sf"/>
</dbReference>
<evidence type="ECO:0000256" key="9">
    <source>
        <dbReference type="ARBA" id="ARBA00023304"/>
    </source>
</evidence>
<evidence type="ECO:0000256" key="2">
    <source>
        <dbReference type="ARBA" id="ARBA00004689"/>
    </source>
</evidence>
<protein>
    <recommendedName>
        <fullName evidence="4 10">2-isopropylmalate synthase</fullName>
        <ecNumber evidence="4 10">2.3.3.13</ecNumber>
    </recommendedName>
    <alternativeName>
        <fullName evidence="10">Alpha-IPM synthase</fullName>
    </alternativeName>
    <alternativeName>
        <fullName evidence="10">Alpha-isopropylmalate synthase</fullName>
    </alternativeName>
</protein>
<comment type="cofactor">
    <cofactor evidence="10">
        <name>Mg(2+)</name>
        <dbReference type="ChEBI" id="CHEBI:18420"/>
    </cofactor>
</comment>
<evidence type="ECO:0000313" key="12">
    <source>
        <dbReference type="EMBL" id="QPL04581.1"/>
    </source>
</evidence>
<dbReference type="GO" id="GO:0005737">
    <property type="term" value="C:cytoplasm"/>
    <property type="evidence" value="ECO:0007669"/>
    <property type="project" value="UniProtKB-SubCell"/>
</dbReference>